<evidence type="ECO:0000313" key="3">
    <source>
        <dbReference type="EMBL" id="AFM16079.1"/>
    </source>
</evidence>
<keyword evidence="2" id="KW-0732">Signal</keyword>
<organism evidence="3 4">
    <name type="scientific">Mycolicibacterium chubuense (strain NBB4)</name>
    <name type="common">Mycobacterium chubuense</name>
    <dbReference type="NCBI Taxonomy" id="710421"/>
    <lineage>
        <taxon>Bacteria</taxon>
        <taxon>Bacillati</taxon>
        <taxon>Actinomycetota</taxon>
        <taxon>Actinomycetes</taxon>
        <taxon>Mycobacteriales</taxon>
        <taxon>Mycobacteriaceae</taxon>
        <taxon>Mycolicibacterium</taxon>
    </lineage>
</organism>
<evidence type="ECO:0008006" key="5">
    <source>
        <dbReference type="Google" id="ProtNLM"/>
    </source>
</evidence>
<dbReference type="eggNOG" id="ENOG50321A3">
    <property type="taxonomic scope" value="Bacteria"/>
</dbReference>
<sequence precursor="true">MTVDRGKACLATALAVATLATACGKHQDTTASPASNACSAQHPTGDTTPIPGTRIALHVADGMQVDPGLPGIVRPNTRTSIKVVDQPQPSGSTPPDQMLGKLEDALGRSPGPGKPGLVLDAPKTAEIAGFPASVVTATETRPEGSFRDVLAAIAAPGSFVTFTGTVEQNDPLTNQQLLDTYCGARWLDQRAEANLGFHITPSGDYKPMPSSGSLLFALHGDPGPNAPIFLATPSKNQGPVPPDARRALAEARFGAIPGNPHVDTILETSVAGLPAWEIIGDSDSASLYQMVVFTDRGYILLSGAANKSVADQITTFRQMAQSLTL</sequence>
<feature type="compositionally biased region" description="Polar residues" evidence="1">
    <location>
        <begin position="29"/>
        <end position="47"/>
    </location>
</feature>
<proteinExistence type="predicted"/>
<gene>
    <name evidence="3" type="ordered locus">Mycch_1271</name>
</gene>
<dbReference type="HOGENOM" id="CLU_854777_0_0_11"/>
<dbReference type="AlphaFoldDB" id="I4BFM2"/>
<evidence type="ECO:0000256" key="1">
    <source>
        <dbReference type="SAM" id="MobiDB-lite"/>
    </source>
</evidence>
<dbReference type="PATRIC" id="fig|710421.3.peg.1280"/>
<accession>I4BFM2</accession>
<feature type="chain" id="PRO_5038769345" description="Lipoprotein LpqN" evidence="2">
    <location>
        <begin position="23"/>
        <end position="325"/>
    </location>
</feature>
<evidence type="ECO:0000313" key="4">
    <source>
        <dbReference type="Proteomes" id="UP000006057"/>
    </source>
</evidence>
<dbReference type="Proteomes" id="UP000006057">
    <property type="component" value="Chromosome"/>
</dbReference>
<dbReference type="EMBL" id="CP003053">
    <property type="protein sequence ID" value="AFM16079.1"/>
    <property type="molecule type" value="Genomic_DNA"/>
</dbReference>
<evidence type="ECO:0000256" key="2">
    <source>
        <dbReference type="SAM" id="SignalP"/>
    </source>
</evidence>
<dbReference type="RefSeq" id="WP_014814562.1">
    <property type="nucleotide sequence ID" value="NC_018027.1"/>
</dbReference>
<reference evidence="3 4" key="1">
    <citation type="submission" date="2012-06" db="EMBL/GenBank/DDBJ databases">
        <title>Complete sequence of chromosome of Mycobacterium chubuense NBB4.</title>
        <authorList>
            <consortium name="US DOE Joint Genome Institute"/>
            <person name="Lucas S."/>
            <person name="Han J."/>
            <person name="Lapidus A."/>
            <person name="Cheng J.-F."/>
            <person name="Goodwin L."/>
            <person name="Pitluck S."/>
            <person name="Peters L."/>
            <person name="Mikhailova N."/>
            <person name="Teshima H."/>
            <person name="Detter J.C."/>
            <person name="Han C."/>
            <person name="Tapia R."/>
            <person name="Land M."/>
            <person name="Hauser L."/>
            <person name="Kyrpides N."/>
            <person name="Ivanova N."/>
            <person name="Pagani I."/>
            <person name="Mattes T."/>
            <person name="Holmes A."/>
            <person name="Rutledge P."/>
            <person name="Paulsen I."/>
            <person name="Coleman N."/>
            <person name="Woyke T."/>
        </authorList>
    </citation>
    <scope>NUCLEOTIDE SEQUENCE [LARGE SCALE GENOMIC DNA]</scope>
    <source>
        <strain evidence="3 4">NBB4</strain>
    </source>
</reference>
<name>I4BFM2_MYCCN</name>
<keyword evidence="4" id="KW-1185">Reference proteome</keyword>
<dbReference type="OrthoDB" id="3687964at2"/>
<protein>
    <recommendedName>
        <fullName evidence="5">Lipoprotein LpqN</fullName>
    </recommendedName>
</protein>
<dbReference type="PROSITE" id="PS51257">
    <property type="entry name" value="PROKAR_LIPOPROTEIN"/>
    <property type="match status" value="1"/>
</dbReference>
<dbReference type="KEGG" id="mcb:Mycch_1271"/>
<feature type="signal peptide" evidence="2">
    <location>
        <begin position="1"/>
        <end position="22"/>
    </location>
</feature>
<dbReference type="STRING" id="710421.Mycch_1271"/>
<feature type="region of interest" description="Disordered" evidence="1">
    <location>
        <begin position="27"/>
        <end position="49"/>
    </location>
</feature>